<protein>
    <recommendedName>
        <fullName evidence="4">Regulatory protein YycH domain-containing protein</fullName>
    </recommendedName>
</protein>
<organism evidence="2 3">
    <name type="scientific">Caldalkalibacillus horti</name>
    <dbReference type="NCBI Taxonomy" id="77523"/>
    <lineage>
        <taxon>Bacteria</taxon>
        <taxon>Bacillati</taxon>
        <taxon>Bacillota</taxon>
        <taxon>Bacilli</taxon>
        <taxon>Bacillales</taxon>
        <taxon>Bacillaceae</taxon>
        <taxon>Caldalkalibacillus</taxon>
    </lineage>
</organism>
<feature type="transmembrane region" description="Helical" evidence="1">
    <location>
        <begin position="51"/>
        <end position="72"/>
    </location>
</feature>
<keyword evidence="1" id="KW-1133">Transmembrane helix</keyword>
<name>A0ABT9W0H7_9BACI</name>
<dbReference type="EMBL" id="JAUSTY010000010">
    <property type="protein sequence ID" value="MDQ0166737.1"/>
    <property type="molecule type" value="Genomic_DNA"/>
</dbReference>
<accession>A0ABT9W0H7</accession>
<keyword evidence="3" id="KW-1185">Reference proteome</keyword>
<dbReference type="RefSeq" id="WP_307395176.1">
    <property type="nucleotide sequence ID" value="NZ_BAAADK010000047.1"/>
</dbReference>
<evidence type="ECO:0000313" key="2">
    <source>
        <dbReference type="EMBL" id="MDQ0166737.1"/>
    </source>
</evidence>
<evidence type="ECO:0000313" key="3">
    <source>
        <dbReference type="Proteomes" id="UP001235840"/>
    </source>
</evidence>
<dbReference type="Proteomes" id="UP001235840">
    <property type="component" value="Unassembled WGS sequence"/>
</dbReference>
<keyword evidence="1" id="KW-0812">Transmembrane</keyword>
<evidence type="ECO:0008006" key="4">
    <source>
        <dbReference type="Google" id="ProtNLM"/>
    </source>
</evidence>
<sequence length="428" mass="49083">MKKQSDSLMEDTPFRELDQNIVWNQEQKQRTGNRLIANMNKLDRKMKVLRFAKASSGVVAVLLLLFIGYRIVMHEDLLNLEGNRTVDPVDQQAPQLPLEPEIDVEIEEAPEVQYYGLNSETEDYRTVGLTDGSVSYFIPVQIRDIDEETRQMLHFSMNEQVREQLYEEYDLSPTLGRHLLQRSEMVDNHLHLYFSESDLNNIRGSTGVAMGLFNISTYASYFNDSVERYTVYGDGEPFYSFGEDFNWDNKEVNRTASYFPVRTAKGIFLSQFYPSYTEIEEVFDLFLSKHEDLINSAADFSMLTLQKFEQHGNRVEIELSGELLTSEANMNIQPESLKLLLAHGLGANVRGNQQFFDQQIEEASIHLNGETLFDGDLSSIQINVLENLNLESITNNSEDSTKAEIMEKANVALDFLYQVAIVRDVHSP</sequence>
<comment type="caution">
    <text evidence="2">The sequence shown here is derived from an EMBL/GenBank/DDBJ whole genome shotgun (WGS) entry which is preliminary data.</text>
</comment>
<gene>
    <name evidence="2" type="ORF">J2S11_002653</name>
</gene>
<keyword evidence="1" id="KW-0472">Membrane</keyword>
<evidence type="ECO:0000256" key="1">
    <source>
        <dbReference type="SAM" id="Phobius"/>
    </source>
</evidence>
<proteinExistence type="predicted"/>
<reference evidence="2 3" key="1">
    <citation type="submission" date="2023-07" db="EMBL/GenBank/DDBJ databases">
        <title>Genomic Encyclopedia of Type Strains, Phase IV (KMG-IV): sequencing the most valuable type-strain genomes for metagenomic binning, comparative biology and taxonomic classification.</title>
        <authorList>
            <person name="Goeker M."/>
        </authorList>
    </citation>
    <scope>NUCLEOTIDE SEQUENCE [LARGE SCALE GENOMIC DNA]</scope>
    <source>
        <strain evidence="2 3">DSM 12751</strain>
    </source>
</reference>